<evidence type="ECO:0000313" key="3">
    <source>
        <dbReference type="Proteomes" id="UP000664132"/>
    </source>
</evidence>
<organism evidence="2 3">
    <name type="scientific">Cadophora malorum</name>
    <dbReference type="NCBI Taxonomy" id="108018"/>
    <lineage>
        <taxon>Eukaryota</taxon>
        <taxon>Fungi</taxon>
        <taxon>Dikarya</taxon>
        <taxon>Ascomycota</taxon>
        <taxon>Pezizomycotina</taxon>
        <taxon>Leotiomycetes</taxon>
        <taxon>Helotiales</taxon>
        <taxon>Ploettnerulaceae</taxon>
        <taxon>Cadophora</taxon>
    </lineage>
</organism>
<evidence type="ECO:0000256" key="1">
    <source>
        <dbReference type="SAM" id="MobiDB-lite"/>
    </source>
</evidence>
<evidence type="ECO:0000313" key="2">
    <source>
        <dbReference type="EMBL" id="KAG4420351.1"/>
    </source>
</evidence>
<proteinExistence type="predicted"/>
<dbReference type="InterPro" id="IPR018824">
    <property type="entry name" value="Conidiation-specific_6"/>
</dbReference>
<feature type="compositionally biased region" description="Basic and acidic residues" evidence="1">
    <location>
        <begin position="65"/>
        <end position="78"/>
    </location>
</feature>
<sequence>MADNLRSSTKVGENPTFATTVSKQEGILGDKAVGGMDNDKDHVDNVIGGLKAAISNPNTSAQAKQDAEEKLRVLEKKS</sequence>
<reference evidence="2" key="1">
    <citation type="submission" date="2021-02" db="EMBL/GenBank/DDBJ databases">
        <title>Genome sequence Cadophora malorum strain M34.</title>
        <authorList>
            <person name="Stefanovic E."/>
            <person name="Vu D."/>
            <person name="Scully C."/>
            <person name="Dijksterhuis J."/>
            <person name="Roader J."/>
            <person name="Houbraken J."/>
        </authorList>
    </citation>
    <scope>NUCLEOTIDE SEQUENCE</scope>
    <source>
        <strain evidence="2">M34</strain>
    </source>
</reference>
<protein>
    <recommendedName>
        <fullName evidence="4">Conidiation protein 6</fullName>
    </recommendedName>
</protein>
<evidence type="ECO:0008006" key="4">
    <source>
        <dbReference type="Google" id="ProtNLM"/>
    </source>
</evidence>
<feature type="region of interest" description="Disordered" evidence="1">
    <location>
        <begin position="57"/>
        <end position="78"/>
    </location>
</feature>
<comment type="caution">
    <text evidence="2">The sequence shown here is derived from an EMBL/GenBank/DDBJ whole genome shotgun (WGS) entry which is preliminary data.</text>
</comment>
<dbReference type="OrthoDB" id="5419162at2759"/>
<accession>A0A8H7TK21</accession>
<dbReference type="AlphaFoldDB" id="A0A8H7TK21"/>
<name>A0A8H7TK21_9HELO</name>
<dbReference type="EMBL" id="JAFJYH010000086">
    <property type="protein sequence ID" value="KAG4420351.1"/>
    <property type="molecule type" value="Genomic_DNA"/>
</dbReference>
<dbReference type="Pfam" id="PF10346">
    <property type="entry name" value="Con-6"/>
    <property type="match status" value="1"/>
</dbReference>
<keyword evidence="3" id="KW-1185">Reference proteome</keyword>
<gene>
    <name evidence="2" type="ORF">IFR04_006557</name>
</gene>
<dbReference type="Proteomes" id="UP000664132">
    <property type="component" value="Unassembled WGS sequence"/>
</dbReference>